<dbReference type="InterPro" id="IPR000312">
    <property type="entry name" value="Glycosyl_Trfase_fam3"/>
</dbReference>
<feature type="domain" description="Glycosyl transferase family 3" evidence="3">
    <location>
        <begin position="138"/>
        <end position="173"/>
    </location>
</feature>
<evidence type="ECO:0000256" key="1">
    <source>
        <dbReference type="ARBA" id="ARBA00022676"/>
    </source>
</evidence>
<organism evidence="4 5">
    <name type="scientific">Puccinia striiformis f. sp. tritici PST-78</name>
    <dbReference type="NCBI Taxonomy" id="1165861"/>
    <lineage>
        <taxon>Eukaryota</taxon>
        <taxon>Fungi</taxon>
        <taxon>Dikarya</taxon>
        <taxon>Basidiomycota</taxon>
        <taxon>Pucciniomycotina</taxon>
        <taxon>Pucciniomycetes</taxon>
        <taxon>Pucciniales</taxon>
        <taxon>Pucciniaceae</taxon>
        <taxon>Puccinia</taxon>
    </lineage>
</organism>
<evidence type="ECO:0000256" key="2">
    <source>
        <dbReference type="ARBA" id="ARBA00022679"/>
    </source>
</evidence>
<dbReference type="Proteomes" id="UP000054564">
    <property type="component" value="Unassembled WGS sequence"/>
</dbReference>
<accession>A0A0L0VT94</accession>
<evidence type="ECO:0000313" key="5">
    <source>
        <dbReference type="Proteomes" id="UP000054564"/>
    </source>
</evidence>
<reference evidence="5" key="1">
    <citation type="submission" date="2014-03" db="EMBL/GenBank/DDBJ databases">
        <title>The Genome Sequence of Puccinia striiformis f. sp. tritici PST-78.</title>
        <authorList>
            <consortium name="The Broad Institute Genome Sequencing Platform"/>
            <person name="Cuomo C."/>
            <person name="Hulbert S."/>
            <person name="Chen X."/>
            <person name="Walker B."/>
            <person name="Young S.K."/>
            <person name="Zeng Q."/>
            <person name="Gargeya S."/>
            <person name="Fitzgerald M."/>
            <person name="Haas B."/>
            <person name="Abouelleil A."/>
            <person name="Alvarado L."/>
            <person name="Arachchi H.M."/>
            <person name="Berlin A.M."/>
            <person name="Chapman S.B."/>
            <person name="Goldberg J."/>
            <person name="Griggs A."/>
            <person name="Gujja S."/>
            <person name="Hansen M."/>
            <person name="Howarth C."/>
            <person name="Imamovic A."/>
            <person name="Larimer J."/>
            <person name="McCowan C."/>
            <person name="Montmayeur A."/>
            <person name="Murphy C."/>
            <person name="Neiman D."/>
            <person name="Pearson M."/>
            <person name="Priest M."/>
            <person name="Roberts A."/>
            <person name="Saif S."/>
            <person name="Shea T."/>
            <person name="Sisk P."/>
            <person name="Sykes S."/>
            <person name="Wortman J."/>
            <person name="Nusbaum C."/>
            <person name="Birren B."/>
        </authorList>
    </citation>
    <scope>NUCLEOTIDE SEQUENCE [LARGE SCALE GENOMIC DNA]</scope>
    <source>
        <strain evidence="5">race PST-78</strain>
    </source>
</reference>
<comment type="caution">
    <text evidence="4">The sequence shown here is derived from an EMBL/GenBank/DDBJ whole genome shotgun (WGS) entry which is preliminary data.</text>
</comment>
<dbReference type="Gene3D" id="3.40.1030.10">
    <property type="entry name" value="Nucleoside phosphorylase/phosphoribosyltransferase catalytic domain"/>
    <property type="match status" value="1"/>
</dbReference>
<evidence type="ECO:0000259" key="3">
    <source>
        <dbReference type="Pfam" id="PF00591"/>
    </source>
</evidence>
<dbReference type="AlphaFoldDB" id="A0A0L0VT94"/>
<keyword evidence="1" id="KW-0328">Glycosyltransferase</keyword>
<gene>
    <name evidence="4" type="ORF">PSTG_04393</name>
</gene>
<dbReference type="Pfam" id="PF00591">
    <property type="entry name" value="Glycos_transf_3"/>
    <property type="match status" value="1"/>
</dbReference>
<dbReference type="InterPro" id="IPR035902">
    <property type="entry name" value="Nuc_phospho_transferase"/>
</dbReference>
<dbReference type="InterPro" id="IPR005940">
    <property type="entry name" value="Anthranilate_Pribosyl_Tfrase"/>
</dbReference>
<dbReference type="PANTHER" id="PTHR43285:SF2">
    <property type="entry name" value="ANTHRANILATE PHOSPHORIBOSYLTRANSFERASE"/>
    <property type="match status" value="1"/>
</dbReference>
<keyword evidence="2" id="KW-0808">Transferase</keyword>
<keyword evidence="5" id="KW-1185">Reference proteome</keyword>
<sequence length="206" mass="22026">MFSAPCTVRVLLWGRPGAMDHADISLRSLPPVGCAAASLSSIDSLSSSAYLSFRWTKEQVNNVLMLMGLQAPKLINIKPNASVPTQFVGLLTALTVAGLDWNQQIIQTSVQETLFQWNLGAGVGDCQPPQHNPAVNPICNIVSTGGDGLNTFNVSITAAIVAARAGVKVCKVSTTLFKILYKSGEGDWTDNFPFFFFGPSTHQLGN</sequence>
<dbReference type="GO" id="GO:0004048">
    <property type="term" value="F:anthranilate phosphoribosyltransferase activity"/>
    <property type="evidence" value="ECO:0007669"/>
    <property type="project" value="InterPro"/>
</dbReference>
<dbReference type="GO" id="GO:0005829">
    <property type="term" value="C:cytosol"/>
    <property type="evidence" value="ECO:0007669"/>
    <property type="project" value="TreeGrafter"/>
</dbReference>
<dbReference type="PANTHER" id="PTHR43285">
    <property type="entry name" value="ANTHRANILATE PHOSPHORIBOSYLTRANSFERASE"/>
    <property type="match status" value="1"/>
</dbReference>
<proteinExistence type="predicted"/>
<dbReference type="STRING" id="1165861.A0A0L0VT94"/>
<protein>
    <recommendedName>
        <fullName evidence="3">Glycosyl transferase family 3 domain-containing protein</fullName>
    </recommendedName>
</protein>
<evidence type="ECO:0000313" key="4">
    <source>
        <dbReference type="EMBL" id="KNF02488.1"/>
    </source>
</evidence>
<dbReference type="GO" id="GO:0000162">
    <property type="term" value="P:L-tryptophan biosynthetic process"/>
    <property type="evidence" value="ECO:0007669"/>
    <property type="project" value="InterPro"/>
</dbReference>
<dbReference type="EMBL" id="AJIL01000023">
    <property type="protein sequence ID" value="KNF02488.1"/>
    <property type="molecule type" value="Genomic_DNA"/>
</dbReference>
<dbReference type="SUPFAM" id="SSF52418">
    <property type="entry name" value="Nucleoside phosphorylase/phosphoribosyltransferase catalytic domain"/>
    <property type="match status" value="1"/>
</dbReference>
<name>A0A0L0VT94_9BASI</name>